<proteinExistence type="predicted"/>
<dbReference type="AlphaFoldDB" id="A0A1J6VNZ6"/>
<feature type="transmembrane region" description="Helical" evidence="1">
    <location>
        <begin position="35"/>
        <end position="52"/>
    </location>
</feature>
<protein>
    <submittedName>
        <fullName evidence="2">Uncharacterized protein</fullName>
    </submittedName>
</protein>
<evidence type="ECO:0000313" key="3">
    <source>
        <dbReference type="Proteomes" id="UP000182062"/>
    </source>
</evidence>
<dbReference type="Proteomes" id="UP000182062">
    <property type="component" value="Unassembled WGS sequence"/>
</dbReference>
<name>A0A1J6VNZ6_9BACI</name>
<evidence type="ECO:0000256" key="1">
    <source>
        <dbReference type="SAM" id="Phobius"/>
    </source>
</evidence>
<feature type="transmembrane region" description="Helical" evidence="1">
    <location>
        <begin position="6"/>
        <end position="23"/>
    </location>
</feature>
<evidence type="ECO:0000313" key="2">
    <source>
        <dbReference type="EMBL" id="OIU67662.1"/>
    </source>
</evidence>
<keyword evidence="1" id="KW-1133">Transmembrane helix</keyword>
<comment type="caution">
    <text evidence="2">The sequence shown here is derived from an EMBL/GenBank/DDBJ whole genome shotgun (WGS) entry which is preliminary data.</text>
</comment>
<reference evidence="2 3" key="1">
    <citation type="submission" date="2016-09" db="EMBL/GenBank/DDBJ databases">
        <title>Bacillus aquimaris SAMM genome sequence reveals colonization and biosurfactant production capacities.</title>
        <authorList>
            <person name="Waghmode S.R."/>
            <person name="Suryavanshi M.V."/>
        </authorList>
    </citation>
    <scope>NUCLEOTIDE SEQUENCE [LARGE SCALE GENOMIC DNA]</scope>
    <source>
        <strain evidence="2 3">SAMM</strain>
    </source>
</reference>
<accession>A0A1J6VNZ6</accession>
<feature type="transmembrane region" description="Helical" evidence="1">
    <location>
        <begin position="58"/>
        <end position="75"/>
    </location>
</feature>
<dbReference type="EMBL" id="MINN01000139">
    <property type="protein sequence ID" value="OIU67662.1"/>
    <property type="molecule type" value="Genomic_DNA"/>
</dbReference>
<organism evidence="2 3">
    <name type="scientific">Rossellomorea aquimaris</name>
    <dbReference type="NCBI Taxonomy" id="189382"/>
    <lineage>
        <taxon>Bacteria</taxon>
        <taxon>Bacillati</taxon>
        <taxon>Bacillota</taxon>
        <taxon>Bacilli</taxon>
        <taxon>Bacillales</taxon>
        <taxon>Bacillaceae</taxon>
        <taxon>Rossellomorea</taxon>
    </lineage>
</organism>
<keyword evidence="1" id="KW-0472">Membrane</keyword>
<gene>
    <name evidence="2" type="ORF">BHE18_12595</name>
</gene>
<keyword evidence="3" id="KW-1185">Reference proteome</keyword>
<sequence length="107" mass="12238">MIQYGNIILIILTVIVVTFLFRWGKEEGQSTLKLFMYFLVSCAIIPVYASYTRDKGDFELWVPAGFIAVVMYLVIRNKQQPLKYKASLLGLAVAGVLLLRQYNILPF</sequence>
<keyword evidence="1" id="KW-0812">Transmembrane</keyword>